<feature type="region of interest" description="Disordered" evidence="1">
    <location>
        <begin position="231"/>
        <end position="283"/>
    </location>
</feature>
<dbReference type="Proteomes" id="UP001632038">
    <property type="component" value="Unassembled WGS sequence"/>
</dbReference>
<feature type="compositionally biased region" description="Polar residues" evidence="1">
    <location>
        <begin position="256"/>
        <end position="275"/>
    </location>
</feature>
<gene>
    <name evidence="2" type="ORF">CASFOL_025872</name>
</gene>
<dbReference type="PANTHER" id="PTHR15321">
    <property type="entry name" value="TUMOR SUPPRESSOR P53-BINDING PROTEIN 1"/>
    <property type="match status" value="1"/>
</dbReference>
<organism evidence="2 3">
    <name type="scientific">Castilleja foliolosa</name>
    <dbReference type="NCBI Taxonomy" id="1961234"/>
    <lineage>
        <taxon>Eukaryota</taxon>
        <taxon>Viridiplantae</taxon>
        <taxon>Streptophyta</taxon>
        <taxon>Embryophyta</taxon>
        <taxon>Tracheophyta</taxon>
        <taxon>Spermatophyta</taxon>
        <taxon>Magnoliopsida</taxon>
        <taxon>eudicotyledons</taxon>
        <taxon>Gunneridae</taxon>
        <taxon>Pentapetalae</taxon>
        <taxon>asterids</taxon>
        <taxon>lamiids</taxon>
        <taxon>Lamiales</taxon>
        <taxon>Orobanchaceae</taxon>
        <taxon>Pedicularideae</taxon>
        <taxon>Castillejinae</taxon>
        <taxon>Castilleja</taxon>
    </lineage>
</organism>
<proteinExistence type="predicted"/>
<dbReference type="InterPro" id="IPR036420">
    <property type="entry name" value="BRCT_dom_sf"/>
</dbReference>
<name>A0ABD3CSC5_9LAMI</name>
<evidence type="ECO:0008006" key="4">
    <source>
        <dbReference type="Google" id="ProtNLM"/>
    </source>
</evidence>
<evidence type="ECO:0000256" key="1">
    <source>
        <dbReference type="SAM" id="MobiDB-lite"/>
    </source>
</evidence>
<evidence type="ECO:0000313" key="2">
    <source>
        <dbReference type="EMBL" id="KAL3632888.1"/>
    </source>
</evidence>
<accession>A0ABD3CSC5</accession>
<dbReference type="Gene3D" id="3.40.50.10190">
    <property type="entry name" value="BRCT domain"/>
    <property type="match status" value="1"/>
</dbReference>
<keyword evidence="3" id="KW-1185">Reference proteome</keyword>
<dbReference type="AlphaFoldDB" id="A0ABD3CSC5"/>
<dbReference type="InterPro" id="IPR047252">
    <property type="entry name" value="TP53BP1-like"/>
</dbReference>
<dbReference type="EMBL" id="JAVIJP010000032">
    <property type="protein sequence ID" value="KAL3632888.1"/>
    <property type="molecule type" value="Genomic_DNA"/>
</dbReference>
<reference evidence="3" key="1">
    <citation type="journal article" date="2024" name="IScience">
        <title>Strigolactones Initiate the Formation of Haustorium-like Structures in Castilleja.</title>
        <authorList>
            <person name="Buerger M."/>
            <person name="Peterson D."/>
            <person name="Chory J."/>
        </authorList>
    </citation>
    <scope>NUCLEOTIDE SEQUENCE [LARGE SCALE GENOMIC DNA]</scope>
</reference>
<comment type="caution">
    <text evidence="2">The sequence shown here is derived from an EMBL/GenBank/DDBJ whole genome shotgun (WGS) entry which is preliminary data.</text>
</comment>
<protein>
    <recommendedName>
        <fullName evidence="4">BRCT domain-containing protein</fullName>
    </recommendedName>
</protein>
<sequence length="283" mass="32005">MNKEKKRLIFQNMEFLLTGFSPKKEKEIEVLIRKYGGIILYQLPSINLKEKKSSRSKSRALPIVLCLKLYACFIRAEPGVEGGRPIPLRKCSEYPSDMSNQLNLCVNAPANFHADNVTYLGKNHVPPFVLQNRCGGDFETIPSQRKIKFNLNNGFDDEPDRKNGILNLNPVSTGLRLSYDVDERNSSISSASGSFMPASSIFSALGNDINREIDQQNKELDLFIRIQSDNTAPQTRHFKETTHRNSRKTNNRDATNKLNGRNTNLLANNASPQTRNIEEATHH</sequence>
<evidence type="ECO:0000313" key="3">
    <source>
        <dbReference type="Proteomes" id="UP001632038"/>
    </source>
</evidence>
<dbReference type="PANTHER" id="PTHR15321:SF3">
    <property type="entry name" value="TP53-BINDING PROTEIN 1"/>
    <property type="match status" value="1"/>
</dbReference>